<keyword evidence="7" id="KW-1185">Reference proteome</keyword>
<dbReference type="PROSITE" id="PS50984">
    <property type="entry name" value="TRUD"/>
    <property type="match status" value="1"/>
</dbReference>
<dbReference type="AlphaFoldDB" id="A0A3N5XY35"/>
<dbReference type="PANTHER" id="PTHR47811:SF1">
    <property type="entry name" value="TRNA PSEUDOURIDINE SYNTHASE D"/>
    <property type="match status" value="1"/>
</dbReference>
<protein>
    <recommendedName>
        <fullName evidence="4">tRNA pseudouridine synthase D</fullName>
        <ecNumber evidence="4">5.4.99.27</ecNumber>
    </recommendedName>
    <alternativeName>
        <fullName evidence="4">tRNA pseudouridine(13) synthase</fullName>
    </alternativeName>
    <alternativeName>
        <fullName evidence="4">tRNA pseudouridylate synthase D</fullName>
    </alternativeName>
    <alternativeName>
        <fullName evidence="4">tRNA-uridine isomerase D</fullName>
    </alternativeName>
</protein>
<dbReference type="SUPFAM" id="SSF55120">
    <property type="entry name" value="Pseudouridine synthase"/>
    <property type="match status" value="1"/>
</dbReference>
<dbReference type="EMBL" id="RPOK01000004">
    <property type="protein sequence ID" value="RPJ66047.1"/>
    <property type="molecule type" value="Genomic_DNA"/>
</dbReference>
<dbReference type="InterPro" id="IPR020103">
    <property type="entry name" value="PsdUridine_synth_cat_dom_sf"/>
</dbReference>
<proteinExistence type="inferred from homology"/>
<dbReference type="OrthoDB" id="1550679at2"/>
<dbReference type="InterPro" id="IPR020119">
    <property type="entry name" value="PsdUridine_synth_TruD_CS"/>
</dbReference>
<evidence type="ECO:0000256" key="4">
    <source>
        <dbReference type="HAMAP-Rule" id="MF_01082"/>
    </source>
</evidence>
<comment type="caution">
    <text evidence="6">The sequence shown here is derived from an EMBL/GenBank/DDBJ whole genome shotgun (WGS) entry which is preliminary data.</text>
</comment>
<feature type="domain" description="TRUD" evidence="5">
    <location>
        <begin position="154"/>
        <end position="310"/>
    </location>
</feature>
<dbReference type="GO" id="GO:0005829">
    <property type="term" value="C:cytosol"/>
    <property type="evidence" value="ECO:0007669"/>
    <property type="project" value="TreeGrafter"/>
</dbReference>
<dbReference type="PROSITE" id="PS01268">
    <property type="entry name" value="UPF0024"/>
    <property type="match status" value="1"/>
</dbReference>
<comment type="similarity">
    <text evidence="1 4">Belongs to the pseudouridine synthase TruD family.</text>
</comment>
<dbReference type="Proteomes" id="UP000275281">
    <property type="component" value="Unassembled WGS sequence"/>
</dbReference>
<dbReference type="PANTHER" id="PTHR47811">
    <property type="entry name" value="TRNA PSEUDOURIDINE SYNTHASE D"/>
    <property type="match status" value="1"/>
</dbReference>
<evidence type="ECO:0000313" key="7">
    <source>
        <dbReference type="Proteomes" id="UP000275281"/>
    </source>
</evidence>
<sequence length="355" mass="39438">MTFSEWQHNLGRPVASGLLKQYIEDFVVTEDLGYAPSGDGEHVFLWVEKQGQNTAFVAEQLAKQTGLPLRNVTYAGRKDKFALTRQWFGLHAPKGIAMSPETLRIEGVTVLSHTRHHKKLRVGGLKGNHFSLTLRGIDDIDATIARLETVKHQGVPNYFGDQRFGVRRNDDGTVSMGGTLTLAMRMVEGEVIRNRNKRNMAISALRSALFNTLVSERIQAGMFDQVYLGDACSLQGSNSFFIATEDTLSDSNSRYIAKDLSPSAPLVGEGENPTKEMVGEWESSIIERYQRLADSLKAAGVKTLRRAIKVWPENLTWQRDNDTLIVGFGLPSGCFATSVLRECINLNETQESGNE</sequence>
<keyword evidence="2 4" id="KW-0819">tRNA processing</keyword>
<dbReference type="Gene3D" id="3.30.2350.20">
    <property type="entry name" value="TruD, catalytic domain"/>
    <property type="match status" value="1"/>
</dbReference>
<accession>A0A3N5XY35</accession>
<comment type="catalytic activity">
    <reaction evidence="4">
        <text>uridine(13) in tRNA = pseudouridine(13) in tRNA</text>
        <dbReference type="Rhea" id="RHEA:42540"/>
        <dbReference type="Rhea" id="RHEA-COMP:10105"/>
        <dbReference type="Rhea" id="RHEA-COMP:10106"/>
        <dbReference type="ChEBI" id="CHEBI:65314"/>
        <dbReference type="ChEBI" id="CHEBI:65315"/>
        <dbReference type="EC" id="5.4.99.27"/>
    </reaction>
</comment>
<evidence type="ECO:0000259" key="5">
    <source>
        <dbReference type="PROSITE" id="PS50984"/>
    </source>
</evidence>
<reference evidence="6 7" key="1">
    <citation type="submission" date="2018-11" db="EMBL/GenBank/DDBJ databases">
        <authorList>
            <person name="Ye M.-Q."/>
            <person name="Du Z.-J."/>
        </authorList>
    </citation>
    <scope>NUCLEOTIDE SEQUENCE [LARGE SCALE GENOMIC DNA]</scope>
    <source>
        <strain evidence="6 7">U0105</strain>
    </source>
</reference>
<dbReference type="InterPro" id="IPR050170">
    <property type="entry name" value="TruD_pseudoU_synthase"/>
</dbReference>
<dbReference type="GO" id="GO:0031119">
    <property type="term" value="P:tRNA pseudouridine synthesis"/>
    <property type="evidence" value="ECO:0007669"/>
    <property type="project" value="UniProtKB-UniRule"/>
</dbReference>
<dbReference type="InterPro" id="IPR043165">
    <property type="entry name" value="TruD_insert_sf"/>
</dbReference>
<comment type="function">
    <text evidence="4">Responsible for synthesis of pseudouridine from uracil-13 in transfer RNAs.</text>
</comment>
<name>A0A3N5XY35_9ALTE</name>
<dbReference type="Gene3D" id="3.30.2340.10">
    <property type="entry name" value="TruD, insertion domain"/>
    <property type="match status" value="1"/>
</dbReference>
<organism evidence="6 7">
    <name type="scientific">Alteromonas sediminis</name>
    <dbReference type="NCBI Taxonomy" id="2259342"/>
    <lineage>
        <taxon>Bacteria</taxon>
        <taxon>Pseudomonadati</taxon>
        <taxon>Pseudomonadota</taxon>
        <taxon>Gammaproteobacteria</taxon>
        <taxon>Alteromonadales</taxon>
        <taxon>Alteromonadaceae</taxon>
        <taxon>Alteromonas/Salinimonas group</taxon>
        <taxon>Alteromonas</taxon>
    </lineage>
</organism>
<dbReference type="InterPro" id="IPR001656">
    <property type="entry name" value="PsdUridine_synth_TruD"/>
</dbReference>
<gene>
    <name evidence="4" type="primary">truD</name>
    <name evidence="6" type="ORF">DRW07_14690</name>
</gene>
<dbReference type="EC" id="5.4.99.27" evidence="4"/>
<evidence type="ECO:0000313" key="6">
    <source>
        <dbReference type="EMBL" id="RPJ66047.1"/>
    </source>
</evidence>
<evidence type="ECO:0000256" key="1">
    <source>
        <dbReference type="ARBA" id="ARBA00007953"/>
    </source>
</evidence>
<evidence type="ECO:0000256" key="2">
    <source>
        <dbReference type="ARBA" id="ARBA00022694"/>
    </source>
</evidence>
<dbReference type="Pfam" id="PF01142">
    <property type="entry name" value="TruD"/>
    <property type="match status" value="2"/>
</dbReference>
<dbReference type="InterPro" id="IPR011760">
    <property type="entry name" value="PsdUridine_synth_TruD_insert"/>
</dbReference>
<keyword evidence="3 4" id="KW-0413">Isomerase</keyword>
<dbReference type="GO" id="GO:0003723">
    <property type="term" value="F:RNA binding"/>
    <property type="evidence" value="ECO:0007669"/>
    <property type="project" value="InterPro"/>
</dbReference>
<evidence type="ECO:0000256" key="3">
    <source>
        <dbReference type="ARBA" id="ARBA00023235"/>
    </source>
</evidence>
<dbReference type="HAMAP" id="MF_01082">
    <property type="entry name" value="TruD"/>
    <property type="match status" value="1"/>
</dbReference>
<feature type="active site" description="Nucleophile" evidence="4">
    <location>
        <position position="79"/>
    </location>
</feature>
<dbReference type="RefSeq" id="WP_124028678.1">
    <property type="nucleotide sequence ID" value="NZ_JBHRSN010000007.1"/>
</dbReference>
<dbReference type="InterPro" id="IPR042214">
    <property type="entry name" value="TruD_catalytic"/>
</dbReference>
<dbReference type="GO" id="GO:0160150">
    <property type="term" value="F:tRNA pseudouridine(13) synthase activity"/>
    <property type="evidence" value="ECO:0007669"/>
    <property type="project" value="UniProtKB-EC"/>
</dbReference>